<feature type="compositionally biased region" description="Low complexity" evidence="1">
    <location>
        <begin position="1063"/>
        <end position="1076"/>
    </location>
</feature>
<dbReference type="AlphaFoldDB" id="A2DL89"/>
<feature type="compositionally biased region" description="Low complexity" evidence="1">
    <location>
        <begin position="830"/>
        <end position="860"/>
    </location>
</feature>
<feature type="compositionally biased region" description="Low complexity" evidence="1">
    <location>
        <begin position="963"/>
        <end position="972"/>
    </location>
</feature>
<dbReference type="InParanoid" id="A2DL89"/>
<dbReference type="KEGG" id="tva:5464396"/>
<keyword evidence="3" id="KW-0808">Transferase</keyword>
<dbReference type="PROSITE" id="PS50011">
    <property type="entry name" value="PROTEIN_KINASE_DOM"/>
    <property type="match status" value="1"/>
</dbReference>
<reference evidence="3" key="1">
    <citation type="submission" date="2006-10" db="EMBL/GenBank/DDBJ databases">
        <authorList>
            <person name="Amadeo P."/>
            <person name="Zhao Q."/>
            <person name="Wortman J."/>
            <person name="Fraser-Liggett C."/>
            <person name="Carlton J."/>
        </authorList>
    </citation>
    <scope>NUCLEOTIDE SEQUENCE</scope>
    <source>
        <strain evidence="3">G3</strain>
    </source>
</reference>
<keyword evidence="3" id="KW-0418">Kinase</keyword>
<feature type="compositionally biased region" description="Polar residues" evidence="1">
    <location>
        <begin position="782"/>
        <end position="794"/>
    </location>
</feature>
<evidence type="ECO:0000256" key="1">
    <source>
        <dbReference type="SAM" id="MobiDB-lite"/>
    </source>
</evidence>
<keyword evidence="4" id="KW-1185">Reference proteome</keyword>
<dbReference type="InterPro" id="IPR000719">
    <property type="entry name" value="Prot_kinase_dom"/>
</dbReference>
<feature type="compositionally biased region" description="Polar residues" evidence="1">
    <location>
        <begin position="1098"/>
        <end position="1115"/>
    </location>
</feature>
<feature type="compositionally biased region" description="Low complexity" evidence="1">
    <location>
        <begin position="671"/>
        <end position="682"/>
    </location>
</feature>
<dbReference type="SMART" id="SM00220">
    <property type="entry name" value="S_TKc"/>
    <property type="match status" value="1"/>
</dbReference>
<feature type="compositionally biased region" description="Polar residues" evidence="1">
    <location>
        <begin position="973"/>
        <end position="992"/>
    </location>
</feature>
<dbReference type="RefSeq" id="XP_001579866.1">
    <property type="nucleotide sequence ID" value="XM_001579816.1"/>
</dbReference>
<feature type="compositionally biased region" description="Polar residues" evidence="1">
    <location>
        <begin position="891"/>
        <end position="919"/>
    </location>
</feature>
<feature type="compositionally biased region" description="Polar residues" evidence="1">
    <location>
        <begin position="1002"/>
        <end position="1019"/>
    </location>
</feature>
<dbReference type="PANTHER" id="PTHR12984">
    <property type="entry name" value="SCY1-RELATED S/T PROTEIN KINASE-LIKE"/>
    <property type="match status" value="1"/>
</dbReference>
<feature type="compositionally biased region" description="Polar residues" evidence="1">
    <location>
        <begin position="861"/>
        <end position="881"/>
    </location>
</feature>
<dbReference type="InterPro" id="IPR051177">
    <property type="entry name" value="CIK-Related_Protein"/>
</dbReference>
<sequence length="1155" mass="128168">MGSGISLNYDNIQPLFTVGYWDIKRAVQKSTKQHVCLWVFDYPKIKAKERNTNDRHNYMENVIASIKAQQKVRHPNILKIFEVSEDMKSLAFSSEPIEFQSANDPCFTRDEAIFASKQLASAMQFLNEDCHTAYLTLSPEAIFFDKQFNLKLCLFTFAKPYKEISQPIQMRAPWTNNTMHIPARYAAPEVIHNQTITVRADSFMYGLIVYYFFTNKHALSAISLETHRPSELQSKFDDIPEEYADLIKLCFNDVASLRPNFIAINNDEAFSSTVCDAFQYLQQIDTKDPKDVYSFLSGLADIVHVFSTRIKQYMFLPIFLRLAQTDARYGIIIIPIVLTISEALEKSEILPMILEPLRPLFEKPSNPMLCKSILNNIDFISSNISPSQYPAFIFPAIFFALGSNSSDLIQLGITKLPIIIENLSSQVLADQILPKIATIIPQCKDAQIATLNINIIEKFVTKLENDIIAVTICPKILELYRKQQWDSIPLDYYKILSQMSLKQDTIMKFIVPMCTEFLQNRGLPANLQGIYFNYMLKSIMIVMKERNISSNVEVPDTVLQQTNEATSPENKDPFGVRLKKVQQQQQQQPPKPQNPPEEEPKNNDPFGTTQSQSQKTNSGFGNDPFGSQLQSSQPQPSKTADSGFGSDPFGTSQPQQAKTTSGFGNDPFGSQQQPAKPQQQPANSGFGNDPFGTTQPTKPQPQSSSGFGNDPFGTTQPKKQENSGFNFTTSENKPAPSNNDGFNFADDDETPQNNNDFFGNQNNQKSNSGIDDPFGNKPQPAKQPTATFSTDAFASSQPQKKPQQNSGFGNDPFGTTPPQKPQDNGFGNDPFGSQQQKPQQSSGFGNDPFGQQPKPQQQPQNSGFGNDVFSSQPQKPQQNSGFGDDPFGQPQKPQQPSNSGFSNDPFGSQPQKPQQNSGFGNDPFGQPQKQSQPQNNGFGDDMFGSQPQKPQQNTGFGNDPFGQQPKPQQQPQNSGFGNDAFSQPQKPQQSSGFGDDPFGQPKPQQQPSNSGFGNDSFSKPQPKPSNGGFDTDVFGARPQPPRSNDPFGTTQPQQSSGFGNDAFGSSQQSQNSGFGNDPFGQPQKQPQHRPSFGGDVFATQQPQQMNRNASTDIFASSNSGFGNQSQNNGFGSQNNMFGNQQQQQNQNNFSGFEFE</sequence>
<protein>
    <submittedName>
        <fullName evidence="3">Protein kinase, putative</fullName>
    </submittedName>
</protein>
<feature type="compositionally biased region" description="Polar residues" evidence="1">
    <location>
        <begin position="945"/>
        <end position="956"/>
    </location>
</feature>
<dbReference type="InterPro" id="IPR011009">
    <property type="entry name" value="Kinase-like_dom_sf"/>
</dbReference>
<dbReference type="Gene3D" id="3.30.200.20">
    <property type="entry name" value="Phosphorylase Kinase, domain 1"/>
    <property type="match status" value="1"/>
</dbReference>
<evidence type="ECO:0000313" key="4">
    <source>
        <dbReference type="Proteomes" id="UP000001542"/>
    </source>
</evidence>
<proteinExistence type="predicted"/>
<feature type="compositionally biased region" description="Low complexity" evidence="1">
    <location>
        <begin position="627"/>
        <end position="637"/>
    </location>
</feature>
<dbReference type="Pfam" id="PF00069">
    <property type="entry name" value="Pkinase"/>
    <property type="match status" value="1"/>
</dbReference>
<dbReference type="Gene3D" id="1.10.510.10">
    <property type="entry name" value="Transferase(Phosphotransferase) domain 1"/>
    <property type="match status" value="1"/>
</dbReference>
<dbReference type="VEuPathDB" id="TrichDB:TVAGG3_0273000"/>
<dbReference type="SUPFAM" id="SSF48371">
    <property type="entry name" value="ARM repeat"/>
    <property type="match status" value="1"/>
</dbReference>
<feature type="region of interest" description="Disordered" evidence="1">
    <location>
        <begin position="578"/>
        <end position="1155"/>
    </location>
</feature>
<feature type="compositionally biased region" description="Polar residues" evidence="1">
    <location>
        <begin position="927"/>
        <end position="937"/>
    </location>
</feature>
<dbReference type="SMR" id="A2DL89"/>
<dbReference type="EMBL" id="DS113214">
    <property type="protein sequence ID" value="EAY18880.1"/>
    <property type="molecule type" value="Genomic_DNA"/>
</dbReference>
<evidence type="ECO:0000259" key="2">
    <source>
        <dbReference type="PROSITE" id="PS50011"/>
    </source>
</evidence>
<dbReference type="STRING" id="5722.A2DL89"/>
<feature type="compositionally biased region" description="Low complexity" evidence="1">
    <location>
        <begin position="795"/>
        <end position="804"/>
    </location>
</feature>
<dbReference type="Proteomes" id="UP000001542">
    <property type="component" value="Unassembled WGS sequence"/>
</dbReference>
<feature type="compositionally biased region" description="Low complexity" evidence="1">
    <location>
        <begin position="752"/>
        <end position="764"/>
    </location>
</feature>
<gene>
    <name evidence="3" type="ORF">TVAG_295330</name>
</gene>
<feature type="domain" description="Protein kinase" evidence="2">
    <location>
        <begin position="9"/>
        <end position="270"/>
    </location>
</feature>
<name>A2DL89_TRIV3</name>
<dbReference type="GO" id="GO:0004672">
    <property type="term" value="F:protein kinase activity"/>
    <property type="evidence" value="ECO:0007669"/>
    <property type="project" value="InterPro"/>
</dbReference>
<feature type="compositionally biased region" description="Low complexity" evidence="1">
    <location>
        <begin position="1116"/>
        <end position="1155"/>
    </location>
</feature>
<evidence type="ECO:0000313" key="3">
    <source>
        <dbReference type="EMBL" id="EAY18880.1"/>
    </source>
</evidence>
<feature type="compositionally biased region" description="Polar residues" evidence="1">
    <location>
        <begin position="1046"/>
        <end position="1058"/>
    </location>
</feature>
<dbReference type="Gene3D" id="1.25.10.10">
    <property type="entry name" value="Leucine-rich Repeat Variant"/>
    <property type="match status" value="1"/>
</dbReference>
<reference evidence="3" key="2">
    <citation type="journal article" date="2007" name="Science">
        <title>Draft genome sequence of the sexually transmitted pathogen Trichomonas vaginalis.</title>
        <authorList>
            <person name="Carlton J.M."/>
            <person name="Hirt R.P."/>
            <person name="Silva J.C."/>
            <person name="Delcher A.L."/>
            <person name="Schatz M."/>
            <person name="Zhao Q."/>
            <person name="Wortman J.R."/>
            <person name="Bidwell S.L."/>
            <person name="Alsmark U.C.M."/>
            <person name="Besteiro S."/>
            <person name="Sicheritz-Ponten T."/>
            <person name="Noel C.J."/>
            <person name="Dacks J.B."/>
            <person name="Foster P.G."/>
            <person name="Simillion C."/>
            <person name="Van de Peer Y."/>
            <person name="Miranda-Saavedra D."/>
            <person name="Barton G.J."/>
            <person name="Westrop G.D."/>
            <person name="Mueller S."/>
            <person name="Dessi D."/>
            <person name="Fiori P.L."/>
            <person name="Ren Q."/>
            <person name="Paulsen I."/>
            <person name="Zhang H."/>
            <person name="Bastida-Corcuera F.D."/>
            <person name="Simoes-Barbosa A."/>
            <person name="Brown M.T."/>
            <person name="Hayes R.D."/>
            <person name="Mukherjee M."/>
            <person name="Okumura C.Y."/>
            <person name="Schneider R."/>
            <person name="Smith A.J."/>
            <person name="Vanacova S."/>
            <person name="Villalvazo M."/>
            <person name="Haas B.J."/>
            <person name="Pertea M."/>
            <person name="Feldblyum T.V."/>
            <person name="Utterback T.R."/>
            <person name="Shu C.L."/>
            <person name="Osoegawa K."/>
            <person name="de Jong P.J."/>
            <person name="Hrdy I."/>
            <person name="Horvathova L."/>
            <person name="Zubacova Z."/>
            <person name="Dolezal P."/>
            <person name="Malik S.B."/>
            <person name="Logsdon J.M. Jr."/>
            <person name="Henze K."/>
            <person name="Gupta A."/>
            <person name="Wang C.C."/>
            <person name="Dunne R.L."/>
            <person name="Upcroft J.A."/>
            <person name="Upcroft P."/>
            <person name="White O."/>
            <person name="Salzberg S.L."/>
            <person name="Tang P."/>
            <person name="Chiu C.-H."/>
            <person name="Lee Y.-S."/>
            <person name="Embley T.M."/>
            <person name="Coombs G.H."/>
            <person name="Mottram J.C."/>
            <person name="Tachezy J."/>
            <person name="Fraser-Liggett C.M."/>
            <person name="Johnson P.J."/>
        </authorList>
    </citation>
    <scope>NUCLEOTIDE SEQUENCE [LARGE SCALE GENOMIC DNA]</scope>
    <source>
        <strain evidence="3">G3</strain>
    </source>
</reference>
<feature type="compositionally biased region" description="Polar residues" evidence="1">
    <location>
        <begin position="683"/>
        <end position="741"/>
    </location>
</feature>
<dbReference type="PANTHER" id="PTHR12984:SF6">
    <property type="entry name" value="SCY1-LIKE PROTEIN 2"/>
    <property type="match status" value="1"/>
</dbReference>
<dbReference type="InterPro" id="IPR016024">
    <property type="entry name" value="ARM-type_fold"/>
</dbReference>
<accession>A2DL89</accession>
<dbReference type="InterPro" id="IPR011989">
    <property type="entry name" value="ARM-like"/>
</dbReference>
<dbReference type="SUPFAM" id="SSF56112">
    <property type="entry name" value="Protein kinase-like (PK-like)"/>
    <property type="match status" value="1"/>
</dbReference>
<feature type="compositionally biased region" description="Polar residues" evidence="1">
    <location>
        <begin position="605"/>
        <end position="620"/>
    </location>
</feature>
<dbReference type="eggNOG" id="KOG2137">
    <property type="taxonomic scope" value="Eukaryota"/>
</dbReference>
<feature type="compositionally biased region" description="Polar residues" evidence="1">
    <location>
        <begin position="649"/>
        <end position="663"/>
    </location>
</feature>
<dbReference type="VEuPathDB" id="TrichDB:TVAG_295330"/>
<dbReference type="GO" id="GO:0005524">
    <property type="term" value="F:ATP binding"/>
    <property type="evidence" value="ECO:0007669"/>
    <property type="project" value="InterPro"/>
</dbReference>
<organism evidence="3 4">
    <name type="scientific">Trichomonas vaginalis (strain ATCC PRA-98 / G3)</name>
    <dbReference type="NCBI Taxonomy" id="412133"/>
    <lineage>
        <taxon>Eukaryota</taxon>
        <taxon>Metamonada</taxon>
        <taxon>Parabasalia</taxon>
        <taxon>Trichomonadida</taxon>
        <taxon>Trichomonadidae</taxon>
        <taxon>Trichomonas</taxon>
    </lineage>
</organism>
<dbReference type="OrthoDB" id="79687at2759"/>